<reference evidence="1 2" key="1">
    <citation type="submission" date="2020-06" db="EMBL/GenBank/DDBJ databases">
        <title>Description of novel acetic acid bacteria.</title>
        <authorList>
            <person name="Sombolestani A."/>
        </authorList>
    </citation>
    <scope>NUCLEOTIDE SEQUENCE [LARGE SCALE GENOMIC DNA]</scope>
    <source>
        <strain evidence="1 2">LMG 31431</strain>
    </source>
</reference>
<protein>
    <recommendedName>
        <fullName evidence="3">Acyl-CoA dehydrogenase</fullName>
    </recommendedName>
</protein>
<organism evidence="1 2">
    <name type="scientific">Nguyenibacter vanlangensis</name>
    <dbReference type="NCBI Taxonomy" id="1216886"/>
    <lineage>
        <taxon>Bacteria</taxon>
        <taxon>Pseudomonadati</taxon>
        <taxon>Pseudomonadota</taxon>
        <taxon>Alphaproteobacteria</taxon>
        <taxon>Acetobacterales</taxon>
        <taxon>Acetobacteraceae</taxon>
        <taxon>Nguyenibacter</taxon>
    </lineage>
</organism>
<sequence length="380" mass="41835">MLHDTPATETLSRATSQPAICVWRDAGFGRIAIEALARGTDLSDDLCGLVSEAVTRLLDSEIIIESAFDGTLRAQAEFGSSTTLPADLTDPLDDIVETIRKESLNPHLLTLLKGFSRLTHRFFVDERQQAIGREWAQQGFGTLFMMTDGGGPALANWNSVLKVEDGVQKIHVDKCWIMGANKPGFGIVAVRAEGAMYPIPYLLSPQQCGQLAKSSNGAPFLGGVVHLGAFKGTVEVTDADRCGRGGFTMINQLLTTVRPFFVRAVLAHVRWLHDRGDLNLTTRQRDLVAELERIGHSITDARLYSNLLLQQVLALKLACNELLMDIIVRGNVRSPAIARDLQGFGKMEGSSYRCFRELYGRATPPRQTTRIALSQEWRNA</sequence>
<dbReference type="Proteomes" id="UP000534870">
    <property type="component" value="Unassembled WGS sequence"/>
</dbReference>
<dbReference type="EMBL" id="JABXXP010000004">
    <property type="protein sequence ID" value="NVN09780.1"/>
    <property type="molecule type" value="Genomic_DNA"/>
</dbReference>
<evidence type="ECO:0008006" key="3">
    <source>
        <dbReference type="Google" id="ProtNLM"/>
    </source>
</evidence>
<dbReference type="AlphaFoldDB" id="A0A7Y7ITY9"/>
<comment type="caution">
    <text evidence="1">The sequence shown here is derived from an EMBL/GenBank/DDBJ whole genome shotgun (WGS) entry which is preliminary data.</text>
</comment>
<gene>
    <name evidence="1" type="ORF">HUK84_01225</name>
</gene>
<evidence type="ECO:0000313" key="2">
    <source>
        <dbReference type="Proteomes" id="UP000534870"/>
    </source>
</evidence>
<evidence type="ECO:0000313" key="1">
    <source>
        <dbReference type="EMBL" id="NVN09780.1"/>
    </source>
</evidence>
<name>A0A7Y7ITY9_9PROT</name>
<accession>A0A7Y7ITY9</accession>
<proteinExistence type="predicted"/>
<dbReference type="RefSeq" id="WP_176638577.1">
    <property type="nucleotide sequence ID" value="NZ_JABXXP010000004.1"/>
</dbReference>